<evidence type="ECO:0000313" key="2">
    <source>
        <dbReference type="Proteomes" id="UP001054945"/>
    </source>
</evidence>
<dbReference type="Proteomes" id="UP001054945">
    <property type="component" value="Unassembled WGS sequence"/>
</dbReference>
<comment type="caution">
    <text evidence="1">The sequence shown here is derived from an EMBL/GenBank/DDBJ whole genome shotgun (WGS) entry which is preliminary data.</text>
</comment>
<sequence length="117" mass="13399">MNGKLVIHASGLSPSAKKEKPKQEEFWVLVQVFEIPLLPTDVSTMKTTNWIKTPQNSSRRRAFLAVIELCCCLPSRIHIGGLFEHDDDENELAFRSCGRQTQHERYSVEEFQNICHG</sequence>
<dbReference type="AlphaFoldDB" id="A0AAV4P2X7"/>
<protein>
    <submittedName>
        <fullName evidence="1">Uncharacterized protein</fullName>
    </submittedName>
</protein>
<evidence type="ECO:0000313" key="1">
    <source>
        <dbReference type="EMBL" id="GIX91525.1"/>
    </source>
</evidence>
<organism evidence="1 2">
    <name type="scientific">Caerostris extrusa</name>
    <name type="common">Bark spider</name>
    <name type="synonym">Caerostris bankana</name>
    <dbReference type="NCBI Taxonomy" id="172846"/>
    <lineage>
        <taxon>Eukaryota</taxon>
        <taxon>Metazoa</taxon>
        <taxon>Ecdysozoa</taxon>
        <taxon>Arthropoda</taxon>
        <taxon>Chelicerata</taxon>
        <taxon>Arachnida</taxon>
        <taxon>Araneae</taxon>
        <taxon>Araneomorphae</taxon>
        <taxon>Entelegynae</taxon>
        <taxon>Araneoidea</taxon>
        <taxon>Araneidae</taxon>
        <taxon>Caerostris</taxon>
    </lineage>
</organism>
<keyword evidence="2" id="KW-1185">Reference proteome</keyword>
<accession>A0AAV4P2X7</accession>
<reference evidence="1 2" key="1">
    <citation type="submission" date="2021-06" db="EMBL/GenBank/DDBJ databases">
        <title>Caerostris extrusa draft genome.</title>
        <authorList>
            <person name="Kono N."/>
            <person name="Arakawa K."/>
        </authorList>
    </citation>
    <scope>NUCLEOTIDE SEQUENCE [LARGE SCALE GENOMIC DNA]</scope>
</reference>
<gene>
    <name evidence="1" type="ORF">CEXT_276351</name>
</gene>
<name>A0AAV4P2X7_CAEEX</name>
<dbReference type="EMBL" id="BPLR01004032">
    <property type="protein sequence ID" value="GIX91525.1"/>
    <property type="molecule type" value="Genomic_DNA"/>
</dbReference>
<proteinExistence type="predicted"/>